<feature type="chain" id="PRO_5040476578" evidence="4">
    <location>
        <begin position="18"/>
        <end position="312"/>
    </location>
</feature>
<evidence type="ECO:0000256" key="4">
    <source>
        <dbReference type="SAM" id="SignalP"/>
    </source>
</evidence>
<proteinExistence type="inferred from homology"/>
<evidence type="ECO:0000256" key="3">
    <source>
        <dbReference type="ARBA" id="ARBA00022801"/>
    </source>
</evidence>
<dbReference type="GO" id="GO:0008252">
    <property type="term" value="F:nucleotidase activity"/>
    <property type="evidence" value="ECO:0007669"/>
    <property type="project" value="InterPro"/>
</dbReference>
<evidence type="ECO:0000256" key="2">
    <source>
        <dbReference type="ARBA" id="ARBA00022723"/>
    </source>
</evidence>
<evidence type="ECO:0000313" key="6">
    <source>
        <dbReference type="EMBL" id="KAF2147621.1"/>
    </source>
</evidence>
<comment type="caution">
    <text evidence="6">The sequence shown here is derived from an EMBL/GenBank/DDBJ whole genome shotgun (WGS) entry which is preliminary data.</text>
</comment>
<sequence>MRFLLVLIAGQLWLTRAANLVLSNDDGWAELNIRTFFNTLTASGHKVILSAPADNMSRTGSKKKVPEILKKPCHYNSCATGSPATGFNSTNRRLNYVNSYPATAMEFGLQKLAPKLFKKGRGTDLAITGMNVGVNTACSIFGSGTVGAACEAVSQGVPAIAFNAKGSKRLPYTTTPVPLFASVAADLAVKVTEMVLAGGKPYLPSNTFLNVNIGPVSPTKCSKASEFKFVLSRIHPVSRKAFLEDDKNPDDGMPPDVSTCGSLRLPSELSVIMAKGCWVSISAGHSKTKKDYHEAQAPVLARLRKFLTCLPK</sequence>
<dbReference type="PANTHER" id="PTHR30457:SF0">
    <property type="entry name" value="PHOSPHATASE, PUTATIVE (AFU_ORTHOLOGUE AFUA_4G01070)-RELATED"/>
    <property type="match status" value="1"/>
</dbReference>
<comment type="similarity">
    <text evidence="1">Belongs to the SurE nucleotidase family.</text>
</comment>
<feature type="signal peptide" evidence="4">
    <location>
        <begin position="1"/>
        <end position="17"/>
    </location>
</feature>
<dbReference type="EMBL" id="ML996096">
    <property type="protein sequence ID" value="KAF2147621.1"/>
    <property type="molecule type" value="Genomic_DNA"/>
</dbReference>
<dbReference type="Proteomes" id="UP000799439">
    <property type="component" value="Unassembled WGS sequence"/>
</dbReference>
<keyword evidence="3" id="KW-0378">Hydrolase</keyword>
<dbReference type="InterPro" id="IPR002828">
    <property type="entry name" value="SurE-like_Pase/nucleotidase"/>
</dbReference>
<dbReference type="InterPro" id="IPR030048">
    <property type="entry name" value="SurE"/>
</dbReference>
<dbReference type="SUPFAM" id="SSF64167">
    <property type="entry name" value="SurE-like"/>
    <property type="match status" value="1"/>
</dbReference>
<evidence type="ECO:0000259" key="5">
    <source>
        <dbReference type="Pfam" id="PF01975"/>
    </source>
</evidence>
<protein>
    <submittedName>
        <fullName evidence="6">Sure-like protein</fullName>
    </submittedName>
</protein>
<gene>
    <name evidence="6" type="ORF">K461DRAFT_303034</name>
</gene>
<dbReference type="OrthoDB" id="4018688at2759"/>
<organism evidence="6 7">
    <name type="scientific">Myriangium duriaei CBS 260.36</name>
    <dbReference type="NCBI Taxonomy" id="1168546"/>
    <lineage>
        <taxon>Eukaryota</taxon>
        <taxon>Fungi</taxon>
        <taxon>Dikarya</taxon>
        <taxon>Ascomycota</taxon>
        <taxon>Pezizomycotina</taxon>
        <taxon>Dothideomycetes</taxon>
        <taxon>Dothideomycetidae</taxon>
        <taxon>Myriangiales</taxon>
        <taxon>Myriangiaceae</taxon>
        <taxon>Myriangium</taxon>
    </lineage>
</organism>
<dbReference type="InterPro" id="IPR036523">
    <property type="entry name" value="SurE-like_sf"/>
</dbReference>
<evidence type="ECO:0000256" key="1">
    <source>
        <dbReference type="ARBA" id="ARBA00011062"/>
    </source>
</evidence>
<accession>A0A9P4ISQ5</accession>
<keyword evidence="4" id="KW-0732">Signal</keyword>
<dbReference type="GO" id="GO:0046872">
    <property type="term" value="F:metal ion binding"/>
    <property type="evidence" value="ECO:0007669"/>
    <property type="project" value="UniProtKB-KW"/>
</dbReference>
<keyword evidence="7" id="KW-1185">Reference proteome</keyword>
<dbReference type="PANTHER" id="PTHR30457">
    <property type="entry name" value="5'-NUCLEOTIDASE SURE"/>
    <property type="match status" value="1"/>
</dbReference>
<dbReference type="AlphaFoldDB" id="A0A9P4ISQ5"/>
<feature type="domain" description="Survival protein SurE-like phosphatase/nucleotidase" evidence="5">
    <location>
        <begin position="21"/>
        <end position="222"/>
    </location>
</feature>
<dbReference type="Gene3D" id="3.40.1210.10">
    <property type="entry name" value="Survival protein SurE-like phosphatase/nucleotidase"/>
    <property type="match status" value="1"/>
</dbReference>
<reference evidence="6" key="1">
    <citation type="journal article" date="2020" name="Stud. Mycol.">
        <title>101 Dothideomycetes genomes: a test case for predicting lifestyles and emergence of pathogens.</title>
        <authorList>
            <person name="Haridas S."/>
            <person name="Albert R."/>
            <person name="Binder M."/>
            <person name="Bloem J."/>
            <person name="Labutti K."/>
            <person name="Salamov A."/>
            <person name="Andreopoulos B."/>
            <person name="Baker S."/>
            <person name="Barry K."/>
            <person name="Bills G."/>
            <person name="Bluhm B."/>
            <person name="Cannon C."/>
            <person name="Castanera R."/>
            <person name="Culley D."/>
            <person name="Daum C."/>
            <person name="Ezra D."/>
            <person name="Gonzalez J."/>
            <person name="Henrissat B."/>
            <person name="Kuo A."/>
            <person name="Liang C."/>
            <person name="Lipzen A."/>
            <person name="Lutzoni F."/>
            <person name="Magnuson J."/>
            <person name="Mondo S."/>
            <person name="Nolan M."/>
            <person name="Ohm R."/>
            <person name="Pangilinan J."/>
            <person name="Park H.-J."/>
            <person name="Ramirez L."/>
            <person name="Alfaro M."/>
            <person name="Sun H."/>
            <person name="Tritt A."/>
            <person name="Yoshinaga Y."/>
            <person name="Zwiers L.-H."/>
            <person name="Turgeon B."/>
            <person name="Goodwin S."/>
            <person name="Spatafora J."/>
            <person name="Crous P."/>
            <person name="Grigoriev I."/>
        </authorList>
    </citation>
    <scope>NUCLEOTIDE SEQUENCE</scope>
    <source>
        <strain evidence="6">CBS 260.36</strain>
    </source>
</reference>
<keyword evidence="2" id="KW-0479">Metal-binding</keyword>
<name>A0A9P4ISQ5_9PEZI</name>
<evidence type="ECO:0000313" key="7">
    <source>
        <dbReference type="Proteomes" id="UP000799439"/>
    </source>
</evidence>
<dbReference type="Pfam" id="PF01975">
    <property type="entry name" value="SurE"/>
    <property type="match status" value="1"/>
</dbReference>